<dbReference type="Pfam" id="PF07883">
    <property type="entry name" value="Cupin_2"/>
    <property type="match status" value="1"/>
</dbReference>
<comment type="caution">
    <text evidence="2">The sequence shown here is derived from an EMBL/GenBank/DDBJ whole genome shotgun (WGS) entry which is preliminary data.</text>
</comment>
<evidence type="ECO:0000313" key="2">
    <source>
        <dbReference type="EMBL" id="KYH28676.1"/>
    </source>
</evidence>
<proteinExistence type="predicted"/>
<dbReference type="AlphaFoldDB" id="A0A151AM18"/>
<evidence type="ECO:0000259" key="1">
    <source>
        <dbReference type="Pfam" id="PF07883"/>
    </source>
</evidence>
<accession>A0A151AM18</accession>
<dbReference type="EMBL" id="LTBB01000008">
    <property type="protein sequence ID" value="KYH28676.1"/>
    <property type="molecule type" value="Genomic_DNA"/>
</dbReference>
<dbReference type="PANTHER" id="PTHR43346">
    <property type="entry name" value="LIGAND BINDING DOMAIN PROTEIN, PUTATIVE (AFU_ORTHOLOGUE AFUA_6G14370)-RELATED"/>
    <property type="match status" value="1"/>
</dbReference>
<dbReference type="InterPro" id="IPR011051">
    <property type="entry name" value="RmlC_Cupin_sf"/>
</dbReference>
<gene>
    <name evidence="2" type="ORF">CLCOL_16890</name>
</gene>
<sequence length="190" mass="21889">MYNPYEMYSCPYFMNRGDYSLDTMYNPYGFYPYYGNVPMYNYYRSNPNPNPNPNNISLRDYGPEPFVVNIEEVTKQNTTFRTALWTGKYLQLTLMSINVGEDIGLEIHPDTDQFLRVEEGEGIVKMGKTQNNLNYERRVSDDSVILVPAGMWHNVINTGNKPLKLYSIYAPPHHPHGTVHITKADAEAAE</sequence>
<reference evidence="2 3" key="1">
    <citation type="submission" date="2016-02" db="EMBL/GenBank/DDBJ databases">
        <title>Genome sequence of Clostridium colicanis DSM 13634.</title>
        <authorList>
            <person name="Poehlein A."/>
            <person name="Daniel R."/>
        </authorList>
    </citation>
    <scope>NUCLEOTIDE SEQUENCE [LARGE SCALE GENOMIC DNA]</scope>
    <source>
        <strain evidence="2 3">DSM 13634</strain>
    </source>
</reference>
<dbReference type="InterPro" id="IPR014710">
    <property type="entry name" value="RmlC-like_jellyroll"/>
</dbReference>
<name>A0A151AM18_9CLOT</name>
<dbReference type="CDD" id="cd02223">
    <property type="entry name" value="cupin_Bh2720-like"/>
    <property type="match status" value="1"/>
</dbReference>
<dbReference type="Gene3D" id="2.60.120.10">
    <property type="entry name" value="Jelly Rolls"/>
    <property type="match status" value="1"/>
</dbReference>
<dbReference type="STRING" id="1121305.CLCOL_16890"/>
<dbReference type="PATRIC" id="fig|1121305.3.peg.1691"/>
<dbReference type="Proteomes" id="UP000075374">
    <property type="component" value="Unassembled WGS sequence"/>
</dbReference>
<organism evidence="2 3">
    <name type="scientific">Clostridium colicanis DSM 13634</name>
    <dbReference type="NCBI Taxonomy" id="1121305"/>
    <lineage>
        <taxon>Bacteria</taxon>
        <taxon>Bacillati</taxon>
        <taxon>Bacillota</taxon>
        <taxon>Clostridia</taxon>
        <taxon>Eubacteriales</taxon>
        <taxon>Clostridiaceae</taxon>
        <taxon>Clostridium</taxon>
    </lineage>
</organism>
<dbReference type="RefSeq" id="WP_061858528.1">
    <property type="nucleotide sequence ID" value="NZ_LTBB01000008.1"/>
</dbReference>
<evidence type="ECO:0000313" key="3">
    <source>
        <dbReference type="Proteomes" id="UP000075374"/>
    </source>
</evidence>
<dbReference type="InterPro" id="IPR013096">
    <property type="entry name" value="Cupin_2"/>
</dbReference>
<dbReference type="InterPro" id="IPR052538">
    <property type="entry name" value="Flavonoid_dioxygenase-like"/>
</dbReference>
<protein>
    <submittedName>
        <fullName evidence="2">Cupin domain protein</fullName>
    </submittedName>
</protein>
<feature type="domain" description="Cupin type-2" evidence="1">
    <location>
        <begin position="94"/>
        <end position="169"/>
    </location>
</feature>
<keyword evidence="3" id="KW-1185">Reference proteome</keyword>
<dbReference type="PANTHER" id="PTHR43346:SF1">
    <property type="entry name" value="QUERCETIN 2,3-DIOXYGENASE-RELATED"/>
    <property type="match status" value="1"/>
</dbReference>
<dbReference type="SUPFAM" id="SSF51182">
    <property type="entry name" value="RmlC-like cupins"/>
    <property type="match status" value="1"/>
</dbReference>